<feature type="chain" id="PRO_5045031069" description="non-specific serine/threonine protein kinase" evidence="11">
    <location>
        <begin position="19"/>
        <end position="457"/>
    </location>
</feature>
<dbReference type="EMBL" id="JAFCIX010000522">
    <property type="protein sequence ID" value="KAH6588308.1"/>
    <property type="molecule type" value="Genomic_DNA"/>
</dbReference>
<evidence type="ECO:0000313" key="14">
    <source>
        <dbReference type="EMBL" id="KAH6588319.1"/>
    </source>
</evidence>
<dbReference type="InterPro" id="IPR051138">
    <property type="entry name" value="PIM_Ser/Thr_kinase"/>
</dbReference>
<evidence type="ECO:0000313" key="15">
    <source>
        <dbReference type="Proteomes" id="UP001648503"/>
    </source>
</evidence>
<comment type="catalytic activity">
    <reaction evidence="9">
        <text>L-seryl-[protein] + ATP = O-phospho-L-seryl-[protein] + ADP + H(+)</text>
        <dbReference type="Rhea" id="RHEA:17989"/>
        <dbReference type="Rhea" id="RHEA-COMP:9863"/>
        <dbReference type="Rhea" id="RHEA-COMP:11604"/>
        <dbReference type="ChEBI" id="CHEBI:15378"/>
        <dbReference type="ChEBI" id="CHEBI:29999"/>
        <dbReference type="ChEBI" id="CHEBI:30616"/>
        <dbReference type="ChEBI" id="CHEBI:83421"/>
        <dbReference type="ChEBI" id="CHEBI:456216"/>
        <dbReference type="EC" id="2.7.11.1"/>
    </reaction>
</comment>
<accession>A0ABQ8EXM3</accession>
<dbReference type="PROSITE" id="PS00109">
    <property type="entry name" value="PROTEIN_KINASE_TYR"/>
    <property type="match status" value="1"/>
</dbReference>
<dbReference type="InterPro" id="IPR008266">
    <property type="entry name" value="Tyr_kinase_AS"/>
</dbReference>
<dbReference type="InterPro" id="IPR000719">
    <property type="entry name" value="Prot_kinase_dom"/>
</dbReference>
<evidence type="ECO:0000256" key="6">
    <source>
        <dbReference type="ARBA" id="ARBA00022777"/>
    </source>
</evidence>
<comment type="subcellular location">
    <subcellularLocation>
        <location evidence="1">Host cell</location>
    </subcellularLocation>
</comment>
<evidence type="ECO:0000256" key="2">
    <source>
        <dbReference type="ARBA" id="ARBA00012513"/>
    </source>
</evidence>
<evidence type="ECO:0000256" key="1">
    <source>
        <dbReference type="ARBA" id="ARBA00004340"/>
    </source>
</evidence>
<feature type="region of interest" description="Disordered" evidence="10">
    <location>
        <begin position="86"/>
        <end position="117"/>
    </location>
</feature>
<reference evidence="13 15" key="1">
    <citation type="submission" date="2021-02" db="EMBL/GenBank/DDBJ databases">
        <title>Variation within the Batrachochytrium salamandrivorans European outbreak.</title>
        <authorList>
            <person name="Kelly M."/>
            <person name="Pasmans F."/>
            <person name="Shea T.P."/>
            <person name="Munoz J.F."/>
            <person name="Carranza S."/>
            <person name="Cuomo C.A."/>
            <person name="Martel A."/>
        </authorList>
    </citation>
    <scope>NUCLEOTIDE SEQUENCE [LARGE SCALE GENOMIC DNA]</scope>
    <source>
        <strain evidence="13 15">AMFP18/2</strain>
    </source>
</reference>
<feature type="region of interest" description="Disordered" evidence="10">
    <location>
        <begin position="19"/>
        <end position="53"/>
    </location>
</feature>
<keyword evidence="6" id="KW-0418">Kinase</keyword>
<organism evidence="13 15">
    <name type="scientific">Batrachochytrium salamandrivorans</name>
    <dbReference type="NCBI Taxonomy" id="1357716"/>
    <lineage>
        <taxon>Eukaryota</taxon>
        <taxon>Fungi</taxon>
        <taxon>Fungi incertae sedis</taxon>
        <taxon>Chytridiomycota</taxon>
        <taxon>Chytridiomycota incertae sedis</taxon>
        <taxon>Chytridiomycetes</taxon>
        <taxon>Rhizophydiales</taxon>
        <taxon>Rhizophydiales incertae sedis</taxon>
        <taxon>Batrachochytrium</taxon>
    </lineage>
</organism>
<evidence type="ECO:0000256" key="10">
    <source>
        <dbReference type="SAM" id="MobiDB-lite"/>
    </source>
</evidence>
<feature type="compositionally biased region" description="Polar residues" evidence="10">
    <location>
        <begin position="107"/>
        <end position="117"/>
    </location>
</feature>
<dbReference type="InterPro" id="IPR011009">
    <property type="entry name" value="Kinase-like_dom_sf"/>
</dbReference>
<dbReference type="PANTHER" id="PTHR22984">
    <property type="entry name" value="SERINE/THREONINE-PROTEIN KINASE PIM"/>
    <property type="match status" value="1"/>
</dbReference>
<name>A0ABQ8EXM3_9FUNG</name>
<feature type="signal peptide" evidence="11">
    <location>
        <begin position="1"/>
        <end position="18"/>
    </location>
</feature>
<evidence type="ECO:0000256" key="4">
    <source>
        <dbReference type="ARBA" id="ARBA00022679"/>
    </source>
</evidence>
<dbReference type="Pfam" id="PF00069">
    <property type="entry name" value="Pkinase"/>
    <property type="match status" value="1"/>
</dbReference>
<dbReference type="Gene3D" id="3.30.200.20">
    <property type="entry name" value="Phosphorylase Kinase, domain 1"/>
    <property type="match status" value="1"/>
</dbReference>
<protein>
    <recommendedName>
        <fullName evidence="2">non-specific serine/threonine protein kinase</fullName>
        <ecNumber evidence="2">2.7.11.1</ecNumber>
    </recommendedName>
</protein>
<comment type="caution">
    <text evidence="13">The sequence shown here is derived from an EMBL/GenBank/DDBJ whole genome shotgun (WGS) entry which is preliminary data.</text>
</comment>
<keyword evidence="7" id="KW-0067">ATP-binding</keyword>
<evidence type="ECO:0000256" key="8">
    <source>
        <dbReference type="ARBA" id="ARBA00047899"/>
    </source>
</evidence>
<dbReference type="EC" id="2.7.11.1" evidence="2"/>
<keyword evidence="5" id="KW-0547">Nucleotide-binding</keyword>
<feature type="domain" description="Protein kinase" evidence="12">
    <location>
        <begin position="157"/>
        <end position="451"/>
    </location>
</feature>
<dbReference type="SMART" id="SM00220">
    <property type="entry name" value="S_TKc"/>
    <property type="match status" value="1"/>
</dbReference>
<dbReference type="Gene3D" id="1.10.510.10">
    <property type="entry name" value="Transferase(Phosphotransferase) domain 1"/>
    <property type="match status" value="1"/>
</dbReference>
<dbReference type="Proteomes" id="UP001648503">
    <property type="component" value="Unassembled WGS sequence"/>
</dbReference>
<comment type="catalytic activity">
    <reaction evidence="8">
        <text>L-threonyl-[protein] + ATP = O-phospho-L-threonyl-[protein] + ADP + H(+)</text>
        <dbReference type="Rhea" id="RHEA:46608"/>
        <dbReference type="Rhea" id="RHEA-COMP:11060"/>
        <dbReference type="Rhea" id="RHEA-COMP:11605"/>
        <dbReference type="ChEBI" id="CHEBI:15378"/>
        <dbReference type="ChEBI" id="CHEBI:30013"/>
        <dbReference type="ChEBI" id="CHEBI:30616"/>
        <dbReference type="ChEBI" id="CHEBI:61977"/>
        <dbReference type="ChEBI" id="CHEBI:456216"/>
        <dbReference type="EC" id="2.7.11.1"/>
    </reaction>
</comment>
<dbReference type="PROSITE" id="PS50011">
    <property type="entry name" value="PROTEIN_KINASE_DOM"/>
    <property type="match status" value="1"/>
</dbReference>
<evidence type="ECO:0000259" key="12">
    <source>
        <dbReference type="PROSITE" id="PS50011"/>
    </source>
</evidence>
<dbReference type="EMBL" id="JAFCIX010000522">
    <property type="protein sequence ID" value="KAH6588319.1"/>
    <property type="molecule type" value="Genomic_DNA"/>
</dbReference>
<evidence type="ECO:0000256" key="9">
    <source>
        <dbReference type="ARBA" id="ARBA00048679"/>
    </source>
</evidence>
<feature type="compositionally biased region" description="Basic and acidic residues" evidence="10">
    <location>
        <begin position="39"/>
        <end position="53"/>
    </location>
</feature>
<keyword evidence="11" id="KW-0732">Signal</keyword>
<keyword evidence="3" id="KW-0723">Serine/threonine-protein kinase</keyword>
<evidence type="ECO:0000256" key="5">
    <source>
        <dbReference type="ARBA" id="ARBA00022741"/>
    </source>
</evidence>
<gene>
    <name evidence="13" type="ORF">BASA50_010783</name>
    <name evidence="14" type="ORF">BASA50_010794</name>
</gene>
<evidence type="ECO:0000313" key="13">
    <source>
        <dbReference type="EMBL" id="KAH6588308.1"/>
    </source>
</evidence>
<evidence type="ECO:0000256" key="3">
    <source>
        <dbReference type="ARBA" id="ARBA00022527"/>
    </source>
</evidence>
<evidence type="ECO:0000256" key="11">
    <source>
        <dbReference type="SAM" id="SignalP"/>
    </source>
</evidence>
<proteinExistence type="predicted"/>
<dbReference type="SUPFAM" id="SSF56112">
    <property type="entry name" value="Protein kinase-like (PK-like)"/>
    <property type="match status" value="1"/>
</dbReference>
<evidence type="ECO:0000256" key="7">
    <source>
        <dbReference type="ARBA" id="ARBA00022840"/>
    </source>
</evidence>
<sequence>MFDSLLWVLSHFVTHYAGQTNQGNKDDGDDANQASGSKDAPKQDTDLPPRPDYLRLKRPLQESNILDQSGASSSVDFQPKKVCKGGHRIRKISSPCSQQQSPPELRPSTSYDPPQSNRMPLPAIVGESEVESYNQDQDIEQYDAFTESEAKYFKSEYSLKRKLGEGQSGVVYLAIKKSNGKKVAYKSISKSDEYEYALESIPPPRCHLPSPIGRSEEQSVEQCMLPRPPNLLVPYEFMIQKYLSRPGYDNPYVPVVFDYIILEDEYILVMEYCDESWVNLAKYVEKKGRLDIEEARHIIKEIVNGMISLKQHGILHHDLTAGNVMYNPKTGRVKLIDFGVTGILPGWEDGKSVPLKSSDSPSPTVSEYEAGDSELWRMHTLGNLLYRIITPKGINIGYSDDEQEIRETIPDESDPYKHGLREKAISLIDVLVSSNTDTISSIEAILDHSFFQLNNKE</sequence>
<dbReference type="PANTHER" id="PTHR22984:SF25">
    <property type="entry name" value="PROTEIN KINASE DOMAIN-CONTAINING PROTEIN"/>
    <property type="match status" value="1"/>
</dbReference>
<feature type="compositionally biased region" description="Low complexity" evidence="10">
    <location>
        <begin position="93"/>
        <end position="103"/>
    </location>
</feature>
<keyword evidence="15" id="KW-1185">Reference proteome</keyword>
<keyword evidence="4" id="KW-0808">Transferase</keyword>